<comment type="catalytic activity">
    <reaction evidence="7">
        <text>L-threonyl-[protein] + ATP = O-phospho-L-threonyl-[protein] + ADP + H(+)</text>
        <dbReference type="Rhea" id="RHEA:46608"/>
        <dbReference type="Rhea" id="RHEA-COMP:11060"/>
        <dbReference type="Rhea" id="RHEA-COMP:11605"/>
        <dbReference type="ChEBI" id="CHEBI:15378"/>
        <dbReference type="ChEBI" id="CHEBI:30013"/>
        <dbReference type="ChEBI" id="CHEBI:30616"/>
        <dbReference type="ChEBI" id="CHEBI:61977"/>
        <dbReference type="ChEBI" id="CHEBI:456216"/>
        <dbReference type="EC" id="2.7.11.1"/>
    </reaction>
</comment>
<dbReference type="InterPro" id="IPR011009">
    <property type="entry name" value="Kinase-like_dom_sf"/>
</dbReference>
<sequence length="390" mass="43807">MSAVEELPPFRYRQPRMEYVEDVEKYVPGGYHPVDIGDVIGTGTQQYEVIHKLGHGGFSTVWLVQLRSDIDRPSYFALKILYAEVSDSDDDELRALQHLREVSGPLGHPNVLTLYHSFKISGPNGEHLCLVFPVLGPSLKAYKILEALSGLARHQLCCQVASGMAFLHEHGVCHGDFTPTNVAFELPNIHSMSRTQLYQLLGDPESEPLKLGNGSYSEHAPKRVIQTPNFPSLDYSSLSRVVIVDFGNAFFADSPPQSSGSPIDFFPPEICFGYSPSTKSDVWQLACVLYTIHAREPLFPTFFRIFEILVGTIVAGKEPKTTDPAWWFEEKQSEKTIDSRFSQHAQHLPTNLIREYTRLLHDMVAYEPTQRISAADAAQRLKSMTYTDDS</sequence>
<dbReference type="InterPro" id="IPR051334">
    <property type="entry name" value="SRPK"/>
</dbReference>
<dbReference type="SUPFAM" id="SSF56112">
    <property type="entry name" value="Protein kinase-like (PK-like)"/>
    <property type="match status" value="1"/>
</dbReference>
<evidence type="ECO:0000313" key="12">
    <source>
        <dbReference type="Proteomes" id="UP001302812"/>
    </source>
</evidence>
<protein>
    <recommendedName>
        <fullName evidence="1">non-specific serine/threonine protein kinase</fullName>
        <ecNumber evidence="1">2.7.11.1</ecNumber>
    </recommendedName>
</protein>
<dbReference type="GO" id="GO:0050684">
    <property type="term" value="P:regulation of mRNA processing"/>
    <property type="evidence" value="ECO:0007669"/>
    <property type="project" value="TreeGrafter"/>
</dbReference>
<evidence type="ECO:0000256" key="2">
    <source>
        <dbReference type="ARBA" id="ARBA00022527"/>
    </source>
</evidence>
<evidence type="ECO:0000256" key="4">
    <source>
        <dbReference type="ARBA" id="ARBA00022741"/>
    </source>
</evidence>
<evidence type="ECO:0000313" key="11">
    <source>
        <dbReference type="EMBL" id="KAK4108955.1"/>
    </source>
</evidence>
<dbReference type="Gene3D" id="3.30.200.20">
    <property type="entry name" value="Phosphorylase Kinase, domain 1"/>
    <property type="match status" value="1"/>
</dbReference>
<keyword evidence="2" id="KW-0723">Serine/threonine-protein kinase</keyword>
<dbReference type="SMART" id="SM00220">
    <property type="entry name" value="S_TKc"/>
    <property type="match status" value="1"/>
</dbReference>
<dbReference type="GO" id="GO:0000245">
    <property type="term" value="P:spliceosomal complex assembly"/>
    <property type="evidence" value="ECO:0007669"/>
    <property type="project" value="TreeGrafter"/>
</dbReference>
<dbReference type="GO" id="GO:0005524">
    <property type="term" value="F:ATP binding"/>
    <property type="evidence" value="ECO:0007669"/>
    <property type="project" value="UniProtKB-UniRule"/>
</dbReference>
<evidence type="ECO:0000256" key="7">
    <source>
        <dbReference type="ARBA" id="ARBA00047899"/>
    </source>
</evidence>
<name>A0AAN6T8B8_9PEZI</name>
<dbReference type="GO" id="GO:0004674">
    <property type="term" value="F:protein serine/threonine kinase activity"/>
    <property type="evidence" value="ECO:0007669"/>
    <property type="project" value="UniProtKB-KW"/>
</dbReference>
<evidence type="ECO:0000256" key="6">
    <source>
        <dbReference type="ARBA" id="ARBA00022840"/>
    </source>
</evidence>
<evidence type="ECO:0000256" key="1">
    <source>
        <dbReference type="ARBA" id="ARBA00012513"/>
    </source>
</evidence>
<dbReference type="Gene3D" id="1.10.510.10">
    <property type="entry name" value="Transferase(Phosphotransferase) domain 1"/>
    <property type="match status" value="1"/>
</dbReference>
<comment type="caution">
    <text evidence="11">The sequence shown here is derived from an EMBL/GenBank/DDBJ whole genome shotgun (WGS) entry which is preliminary data.</text>
</comment>
<gene>
    <name evidence="11" type="ORF">N656DRAFT_792189</name>
</gene>
<dbReference type="PANTHER" id="PTHR47634:SF9">
    <property type="entry name" value="PROTEIN KINASE DOMAIN-CONTAINING PROTEIN-RELATED"/>
    <property type="match status" value="1"/>
</dbReference>
<organism evidence="11 12">
    <name type="scientific">Canariomyces notabilis</name>
    <dbReference type="NCBI Taxonomy" id="2074819"/>
    <lineage>
        <taxon>Eukaryota</taxon>
        <taxon>Fungi</taxon>
        <taxon>Dikarya</taxon>
        <taxon>Ascomycota</taxon>
        <taxon>Pezizomycotina</taxon>
        <taxon>Sordariomycetes</taxon>
        <taxon>Sordariomycetidae</taxon>
        <taxon>Sordariales</taxon>
        <taxon>Chaetomiaceae</taxon>
        <taxon>Canariomyces</taxon>
    </lineage>
</organism>
<keyword evidence="12" id="KW-1185">Reference proteome</keyword>
<keyword evidence="3" id="KW-0808">Transferase</keyword>
<evidence type="ECO:0000256" key="9">
    <source>
        <dbReference type="PROSITE-ProRule" id="PRU10141"/>
    </source>
</evidence>
<dbReference type="GeneID" id="89941177"/>
<reference evidence="11" key="1">
    <citation type="journal article" date="2023" name="Mol. Phylogenet. Evol.">
        <title>Genome-scale phylogeny and comparative genomics of the fungal order Sordariales.</title>
        <authorList>
            <person name="Hensen N."/>
            <person name="Bonometti L."/>
            <person name="Westerberg I."/>
            <person name="Brannstrom I.O."/>
            <person name="Guillou S."/>
            <person name="Cros-Aarteil S."/>
            <person name="Calhoun S."/>
            <person name="Haridas S."/>
            <person name="Kuo A."/>
            <person name="Mondo S."/>
            <person name="Pangilinan J."/>
            <person name="Riley R."/>
            <person name="LaButti K."/>
            <person name="Andreopoulos B."/>
            <person name="Lipzen A."/>
            <person name="Chen C."/>
            <person name="Yan M."/>
            <person name="Daum C."/>
            <person name="Ng V."/>
            <person name="Clum A."/>
            <person name="Steindorff A."/>
            <person name="Ohm R.A."/>
            <person name="Martin F."/>
            <person name="Silar P."/>
            <person name="Natvig D.O."/>
            <person name="Lalanne C."/>
            <person name="Gautier V."/>
            <person name="Ament-Velasquez S.L."/>
            <person name="Kruys A."/>
            <person name="Hutchinson M.I."/>
            <person name="Powell A.J."/>
            <person name="Barry K."/>
            <person name="Miller A.N."/>
            <person name="Grigoriev I.V."/>
            <person name="Debuchy R."/>
            <person name="Gladieux P."/>
            <person name="Hiltunen Thoren M."/>
            <person name="Johannesson H."/>
        </authorList>
    </citation>
    <scope>NUCLEOTIDE SEQUENCE</scope>
    <source>
        <strain evidence="11">CBS 508.74</strain>
    </source>
</reference>
<dbReference type="PROSITE" id="PS50011">
    <property type="entry name" value="PROTEIN_KINASE_DOM"/>
    <property type="match status" value="1"/>
</dbReference>
<dbReference type="EC" id="2.7.11.1" evidence="1"/>
<dbReference type="InterPro" id="IPR000719">
    <property type="entry name" value="Prot_kinase_dom"/>
</dbReference>
<dbReference type="GO" id="GO:0005737">
    <property type="term" value="C:cytoplasm"/>
    <property type="evidence" value="ECO:0007669"/>
    <property type="project" value="TreeGrafter"/>
</dbReference>
<dbReference type="InterPro" id="IPR017441">
    <property type="entry name" value="Protein_kinase_ATP_BS"/>
</dbReference>
<proteinExistence type="predicted"/>
<evidence type="ECO:0000256" key="8">
    <source>
        <dbReference type="ARBA" id="ARBA00048679"/>
    </source>
</evidence>
<comment type="catalytic activity">
    <reaction evidence="8">
        <text>L-seryl-[protein] + ATP = O-phospho-L-seryl-[protein] + ADP + H(+)</text>
        <dbReference type="Rhea" id="RHEA:17989"/>
        <dbReference type="Rhea" id="RHEA-COMP:9863"/>
        <dbReference type="Rhea" id="RHEA-COMP:11604"/>
        <dbReference type="ChEBI" id="CHEBI:15378"/>
        <dbReference type="ChEBI" id="CHEBI:29999"/>
        <dbReference type="ChEBI" id="CHEBI:30616"/>
        <dbReference type="ChEBI" id="CHEBI:83421"/>
        <dbReference type="ChEBI" id="CHEBI:456216"/>
        <dbReference type="EC" id="2.7.11.1"/>
    </reaction>
</comment>
<evidence type="ECO:0000256" key="3">
    <source>
        <dbReference type="ARBA" id="ARBA00022679"/>
    </source>
</evidence>
<reference evidence="11" key="2">
    <citation type="submission" date="2023-05" db="EMBL/GenBank/DDBJ databases">
        <authorList>
            <consortium name="Lawrence Berkeley National Laboratory"/>
            <person name="Steindorff A."/>
            <person name="Hensen N."/>
            <person name="Bonometti L."/>
            <person name="Westerberg I."/>
            <person name="Brannstrom I.O."/>
            <person name="Guillou S."/>
            <person name="Cros-Aarteil S."/>
            <person name="Calhoun S."/>
            <person name="Haridas S."/>
            <person name="Kuo A."/>
            <person name="Mondo S."/>
            <person name="Pangilinan J."/>
            <person name="Riley R."/>
            <person name="Labutti K."/>
            <person name="Andreopoulos B."/>
            <person name="Lipzen A."/>
            <person name="Chen C."/>
            <person name="Yanf M."/>
            <person name="Daum C."/>
            <person name="Ng V."/>
            <person name="Clum A."/>
            <person name="Ohm R."/>
            <person name="Martin F."/>
            <person name="Silar P."/>
            <person name="Natvig D."/>
            <person name="Lalanne C."/>
            <person name="Gautier V."/>
            <person name="Ament-Velasquez S.L."/>
            <person name="Kruys A."/>
            <person name="Hutchinson M.I."/>
            <person name="Powell A.J."/>
            <person name="Barry K."/>
            <person name="Miller A.N."/>
            <person name="Grigoriev I.V."/>
            <person name="Debuchy R."/>
            <person name="Gladieux P."/>
            <person name="Thoren M.H."/>
            <person name="Johannesson H."/>
        </authorList>
    </citation>
    <scope>NUCLEOTIDE SEQUENCE</scope>
    <source>
        <strain evidence="11">CBS 508.74</strain>
    </source>
</reference>
<feature type="domain" description="Protein kinase" evidence="10">
    <location>
        <begin position="47"/>
        <end position="387"/>
    </location>
</feature>
<evidence type="ECO:0000256" key="5">
    <source>
        <dbReference type="ARBA" id="ARBA00022777"/>
    </source>
</evidence>
<dbReference type="Proteomes" id="UP001302812">
    <property type="component" value="Unassembled WGS sequence"/>
</dbReference>
<keyword evidence="5 11" id="KW-0418">Kinase</keyword>
<evidence type="ECO:0000259" key="10">
    <source>
        <dbReference type="PROSITE" id="PS50011"/>
    </source>
</evidence>
<keyword evidence="4 9" id="KW-0547">Nucleotide-binding</keyword>
<feature type="binding site" evidence="9">
    <location>
        <position position="79"/>
    </location>
    <ligand>
        <name>ATP</name>
        <dbReference type="ChEBI" id="CHEBI:30616"/>
    </ligand>
</feature>
<accession>A0AAN6T8B8</accession>
<dbReference type="Pfam" id="PF00069">
    <property type="entry name" value="Pkinase"/>
    <property type="match status" value="2"/>
</dbReference>
<dbReference type="GO" id="GO:0005634">
    <property type="term" value="C:nucleus"/>
    <property type="evidence" value="ECO:0007669"/>
    <property type="project" value="TreeGrafter"/>
</dbReference>
<keyword evidence="6 9" id="KW-0067">ATP-binding</keyword>
<dbReference type="AlphaFoldDB" id="A0AAN6T8B8"/>
<dbReference type="PANTHER" id="PTHR47634">
    <property type="entry name" value="PROTEIN KINASE DOMAIN-CONTAINING PROTEIN-RELATED"/>
    <property type="match status" value="1"/>
</dbReference>
<dbReference type="PROSITE" id="PS00107">
    <property type="entry name" value="PROTEIN_KINASE_ATP"/>
    <property type="match status" value="1"/>
</dbReference>
<dbReference type="RefSeq" id="XP_064666525.1">
    <property type="nucleotide sequence ID" value="XM_064817052.1"/>
</dbReference>
<dbReference type="EMBL" id="MU853359">
    <property type="protein sequence ID" value="KAK4108955.1"/>
    <property type="molecule type" value="Genomic_DNA"/>
</dbReference>